<gene>
    <name evidence="5" type="ORF">MANES_01G216800v8</name>
</gene>
<dbReference type="Gramene" id="Manes.01G216800.4.v8.1">
    <property type="protein sequence ID" value="Manes.01G216800.4.v8.1.CDS"/>
    <property type="gene ID" value="Manes.01G216800.v8.1"/>
</dbReference>
<dbReference type="GO" id="GO:0016881">
    <property type="term" value="F:acid-amino acid ligase activity"/>
    <property type="evidence" value="ECO:0000318"/>
    <property type="project" value="GO_Central"/>
</dbReference>
<dbReference type="Pfam" id="PF23571">
    <property type="entry name" value="GH3_M"/>
    <property type="match status" value="1"/>
</dbReference>
<sequence>MDGKKLKYEGDDALKEIERLTEKAGKFQESILKEILIQNGQTEYLSKYIKGSKDVKDFKRCVPVTTYKDIYPYIQRIINGEGSSLITGHPITEMLCSSGTSAREPKLVPSIAEDLDRRTFIYNLIMPIMNQYISGLDEGRAMFLYFVKVEMSTPCGLPARTVLTSYYKSKHFKCRTHDPFNDFTSPDQAILCKDSNQSMYCQLLSGLVHRHQVLRIGAVFASALLRAISFLEHNWVHLCNDIRTGQVDPMITDPECRSCMSMIVSSPNPCLADEIEEICGRPSWKGILYHLWPRTKYIEAVVTGSMAQYVPALEYYSEGKLPLVCTMYASSECYFGVNLKPLCDPADVVFTLMPNMCYFEFIPLGENGKWLMDFGEEEEVPNDKLVDLVHVRRGCYYELVVTTFAGLYRYRIGDVLQVTGFYNQAPQFRFICRRNVILSIDNDKTNEEDLHKSITAAKKLLEPYSALLVEYTSYADTSSVPGHYVLYWEILHHASIIKDTPIPLDPTVLQECCIAVEEELDYVYKRCRVFDKSIGPLEICVVEPGTFEALMDLFIGQGGSINQYKTPRCIKSNAALMLLNSHVKASFFSPRDPAWIP</sequence>
<protein>
    <recommendedName>
        <fullName evidence="7">Indole-3-acetic acid-amido synthetase GH3.9</fullName>
    </recommendedName>
</protein>
<comment type="caution">
    <text evidence="5">The sequence shown here is derived from an EMBL/GenBank/DDBJ whole genome shotgun (WGS) entry which is preliminary data.</text>
</comment>
<dbReference type="InterPro" id="IPR004993">
    <property type="entry name" value="GH3"/>
</dbReference>
<proteinExistence type="inferred from homology"/>
<dbReference type="InterPro" id="IPR055378">
    <property type="entry name" value="GH3_C"/>
</dbReference>
<keyword evidence="6" id="KW-1185">Reference proteome</keyword>
<dbReference type="EMBL" id="CM004387">
    <property type="protein sequence ID" value="OAY61793.1"/>
    <property type="molecule type" value="Genomic_DNA"/>
</dbReference>
<dbReference type="OMA" id="FHNRAPQ"/>
<dbReference type="Pfam" id="PF23572">
    <property type="entry name" value="GH3_C"/>
    <property type="match status" value="1"/>
</dbReference>
<dbReference type="Gramene" id="Manes.01G216800.5.v8.1">
    <property type="protein sequence ID" value="Manes.01G216800.5.v8.1.CDS"/>
    <property type="gene ID" value="Manes.01G216800.v8.1"/>
</dbReference>
<evidence type="ECO:0000256" key="2">
    <source>
        <dbReference type="ARBA" id="ARBA00022598"/>
    </source>
</evidence>
<dbReference type="AlphaFoldDB" id="A0A2C9WND3"/>
<dbReference type="STRING" id="3983.A0A2C9WND3"/>
<feature type="domain" description="GH3 C-terminal" evidence="4">
    <location>
        <begin position="448"/>
        <end position="573"/>
    </location>
</feature>
<dbReference type="OrthoDB" id="10004661at2759"/>
<evidence type="ECO:0000256" key="1">
    <source>
        <dbReference type="ARBA" id="ARBA00008068"/>
    </source>
</evidence>
<evidence type="ECO:0000313" key="6">
    <source>
        <dbReference type="Proteomes" id="UP000091857"/>
    </source>
</evidence>
<dbReference type="GO" id="GO:0005737">
    <property type="term" value="C:cytoplasm"/>
    <property type="evidence" value="ECO:0000318"/>
    <property type="project" value="GO_Central"/>
</dbReference>
<evidence type="ECO:0008006" key="7">
    <source>
        <dbReference type="Google" id="ProtNLM"/>
    </source>
</evidence>
<keyword evidence="2" id="KW-0436">Ligase</keyword>
<organism evidence="5 6">
    <name type="scientific">Manihot esculenta</name>
    <name type="common">Cassava</name>
    <name type="synonym">Jatropha manihot</name>
    <dbReference type="NCBI Taxonomy" id="3983"/>
    <lineage>
        <taxon>Eukaryota</taxon>
        <taxon>Viridiplantae</taxon>
        <taxon>Streptophyta</taxon>
        <taxon>Embryophyta</taxon>
        <taxon>Tracheophyta</taxon>
        <taxon>Spermatophyta</taxon>
        <taxon>Magnoliopsida</taxon>
        <taxon>eudicotyledons</taxon>
        <taxon>Gunneridae</taxon>
        <taxon>Pentapetalae</taxon>
        <taxon>rosids</taxon>
        <taxon>fabids</taxon>
        <taxon>Malpighiales</taxon>
        <taxon>Euphorbiaceae</taxon>
        <taxon>Crotonoideae</taxon>
        <taxon>Manihoteae</taxon>
        <taxon>Manihot</taxon>
    </lineage>
</organism>
<evidence type="ECO:0000313" key="5">
    <source>
        <dbReference type="EMBL" id="OAY61793.1"/>
    </source>
</evidence>
<dbReference type="PANTHER" id="PTHR31901:SF18">
    <property type="entry name" value="INDOLE-3-ACETIC ACID-AMIDO SYNTHETASE GH3.9-RELATED"/>
    <property type="match status" value="1"/>
</dbReference>
<evidence type="ECO:0000259" key="4">
    <source>
        <dbReference type="Pfam" id="PF23572"/>
    </source>
</evidence>
<dbReference type="PANTHER" id="PTHR31901">
    <property type="entry name" value="GH3 DOMAIN-CONTAINING PROTEIN"/>
    <property type="match status" value="1"/>
</dbReference>
<comment type="similarity">
    <text evidence="1">Belongs to the IAA-amido conjugating enzyme family.</text>
</comment>
<dbReference type="InterPro" id="IPR055377">
    <property type="entry name" value="GH3_M"/>
</dbReference>
<evidence type="ECO:0000259" key="3">
    <source>
        <dbReference type="Pfam" id="PF23571"/>
    </source>
</evidence>
<feature type="domain" description="GH3 middle" evidence="3">
    <location>
        <begin position="350"/>
        <end position="433"/>
    </location>
</feature>
<dbReference type="Proteomes" id="UP000091857">
    <property type="component" value="Chromosome 1"/>
</dbReference>
<reference evidence="6" key="1">
    <citation type="journal article" date="2016" name="Nat. Biotechnol.">
        <title>Sequencing wild and cultivated cassava and related species reveals extensive interspecific hybridization and genetic diversity.</title>
        <authorList>
            <person name="Bredeson J.V."/>
            <person name="Lyons J.B."/>
            <person name="Prochnik S.E."/>
            <person name="Wu G.A."/>
            <person name="Ha C.M."/>
            <person name="Edsinger-Gonzales E."/>
            <person name="Grimwood J."/>
            <person name="Schmutz J."/>
            <person name="Rabbi I.Y."/>
            <person name="Egesi C."/>
            <person name="Nauluvula P."/>
            <person name="Lebot V."/>
            <person name="Ndunguru J."/>
            <person name="Mkamilo G."/>
            <person name="Bart R.S."/>
            <person name="Setter T.L."/>
            <person name="Gleadow R.M."/>
            <person name="Kulakow P."/>
            <person name="Ferguson M.E."/>
            <person name="Rounsley S."/>
            <person name="Rokhsar D.S."/>
        </authorList>
    </citation>
    <scope>NUCLEOTIDE SEQUENCE [LARGE SCALE GENOMIC DNA]</scope>
    <source>
        <strain evidence="6">cv. AM560-2</strain>
    </source>
</reference>
<dbReference type="Pfam" id="PF03321">
    <property type="entry name" value="GH3"/>
    <property type="match status" value="1"/>
</dbReference>
<name>A0A2C9WND3_MANES</name>
<accession>A0A2C9WND3</accession>